<dbReference type="RefSeq" id="WP_185654522.1">
    <property type="nucleotide sequence ID" value="NZ_CBDITX010000013.1"/>
</dbReference>
<sequence length="277" mass="31092">MTTLIAWVGVDSQRIGSVYIASDSRITWMDYGDCWDSTQKVFSSRFYPEIFGYSGRAEIAVHTLQQLIGHIDDDILIEHSDSFELKIQKVILFLNEKVSNLSGNRIGAGTIIYATRIGFKMKSQFHIAEIKFSKNGFVWSEIELPNESNVVAKAGSGAAIQETINNKWCIGDKLVSDKNEGYIKKNYSRFVFSSLCEAILSKSDKYTGGAPQLVGLYKHKPGLNFGVIFNSKRYLSGKEISCSQAKSTNVEWRNEFFELCDGESMQVLDGAQKQPRC</sequence>
<name>A0ABR6TUW1_CITBR</name>
<reference evidence="1 2" key="1">
    <citation type="submission" date="2020-08" db="EMBL/GenBank/DDBJ databases">
        <title>Emergence and comparative genomics analysis of Citrobacter in Fennec fox imported from North Africa to China.</title>
        <authorList>
            <person name="Zheng B."/>
        </authorList>
    </citation>
    <scope>NUCLEOTIDE SEQUENCE [LARGE SCALE GENOMIC DNA]</scope>
    <source>
        <strain evidence="1 2">FF371</strain>
    </source>
</reference>
<dbReference type="Proteomes" id="UP000586346">
    <property type="component" value="Unassembled WGS sequence"/>
</dbReference>
<protein>
    <submittedName>
        <fullName evidence="1">Uncharacterized protein</fullName>
    </submittedName>
</protein>
<comment type="caution">
    <text evidence="1">The sequence shown here is derived from an EMBL/GenBank/DDBJ whole genome shotgun (WGS) entry which is preliminary data.</text>
</comment>
<keyword evidence="2" id="KW-1185">Reference proteome</keyword>
<evidence type="ECO:0000313" key="1">
    <source>
        <dbReference type="EMBL" id="MBC2646873.1"/>
    </source>
</evidence>
<dbReference type="EMBL" id="JACLAH010000002">
    <property type="protein sequence ID" value="MBC2646873.1"/>
    <property type="molecule type" value="Genomic_DNA"/>
</dbReference>
<proteinExistence type="predicted"/>
<accession>A0ABR6TUW1</accession>
<gene>
    <name evidence="1" type="ORF">H6P72_09595</name>
</gene>
<organism evidence="1 2">
    <name type="scientific">Citrobacter braakii</name>
    <dbReference type="NCBI Taxonomy" id="57706"/>
    <lineage>
        <taxon>Bacteria</taxon>
        <taxon>Pseudomonadati</taxon>
        <taxon>Pseudomonadota</taxon>
        <taxon>Gammaproteobacteria</taxon>
        <taxon>Enterobacterales</taxon>
        <taxon>Enterobacteriaceae</taxon>
        <taxon>Citrobacter</taxon>
        <taxon>Citrobacter freundii complex</taxon>
    </lineage>
</organism>
<evidence type="ECO:0000313" key="2">
    <source>
        <dbReference type="Proteomes" id="UP000586346"/>
    </source>
</evidence>